<dbReference type="EMBL" id="BPVZ01000103">
    <property type="protein sequence ID" value="GKV33959.1"/>
    <property type="molecule type" value="Genomic_DNA"/>
</dbReference>
<reference evidence="1 2" key="1">
    <citation type="journal article" date="2021" name="Commun. Biol.">
        <title>The genome of Shorea leprosula (Dipterocarpaceae) highlights the ecological relevance of drought in aseasonal tropical rainforests.</title>
        <authorList>
            <person name="Ng K.K.S."/>
            <person name="Kobayashi M.J."/>
            <person name="Fawcett J.A."/>
            <person name="Hatakeyama M."/>
            <person name="Paape T."/>
            <person name="Ng C.H."/>
            <person name="Ang C.C."/>
            <person name="Tnah L.H."/>
            <person name="Lee C.T."/>
            <person name="Nishiyama T."/>
            <person name="Sese J."/>
            <person name="O'Brien M.J."/>
            <person name="Copetti D."/>
            <person name="Mohd Noor M.I."/>
            <person name="Ong R.C."/>
            <person name="Putra M."/>
            <person name="Sireger I.Z."/>
            <person name="Indrioko S."/>
            <person name="Kosugi Y."/>
            <person name="Izuno A."/>
            <person name="Isagi Y."/>
            <person name="Lee S.L."/>
            <person name="Shimizu K.K."/>
        </authorList>
    </citation>
    <scope>NUCLEOTIDE SEQUENCE [LARGE SCALE GENOMIC DNA]</scope>
    <source>
        <strain evidence="1">214</strain>
    </source>
</reference>
<gene>
    <name evidence="1" type="ORF">SLEP1_g42393</name>
</gene>
<protein>
    <submittedName>
        <fullName evidence="1">Uncharacterized protein</fullName>
    </submittedName>
</protein>
<evidence type="ECO:0000313" key="1">
    <source>
        <dbReference type="EMBL" id="GKV33959.1"/>
    </source>
</evidence>
<comment type="caution">
    <text evidence="1">The sequence shown here is derived from an EMBL/GenBank/DDBJ whole genome shotgun (WGS) entry which is preliminary data.</text>
</comment>
<accession>A0AAV5LA37</accession>
<dbReference type="Proteomes" id="UP001054252">
    <property type="component" value="Unassembled WGS sequence"/>
</dbReference>
<dbReference type="AlphaFoldDB" id="A0AAV5LA37"/>
<organism evidence="1 2">
    <name type="scientific">Rubroshorea leprosula</name>
    <dbReference type="NCBI Taxonomy" id="152421"/>
    <lineage>
        <taxon>Eukaryota</taxon>
        <taxon>Viridiplantae</taxon>
        <taxon>Streptophyta</taxon>
        <taxon>Embryophyta</taxon>
        <taxon>Tracheophyta</taxon>
        <taxon>Spermatophyta</taxon>
        <taxon>Magnoliopsida</taxon>
        <taxon>eudicotyledons</taxon>
        <taxon>Gunneridae</taxon>
        <taxon>Pentapetalae</taxon>
        <taxon>rosids</taxon>
        <taxon>malvids</taxon>
        <taxon>Malvales</taxon>
        <taxon>Dipterocarpaceae</taxon>
        <taxon>Rubroshorea</taxon>
    </lineage>
</organism>
<name>A0AAV5LA37_9ROSI</name>
<sequence>MAAFTALLVNGSDCAVRRQRLHRTILVLKVLSVKENGRAEA</sequence>
<proteinExistence type="predicted"/>
<keyword evidence="2" id="KW-1185">Reference proteome</keyword>
<evidence type="ECO:0000313" key="2">
    <source>
        <dbReference type="Proteomes" id="UP001054252"/>
    </source>
</evidence>